<dbReference type="GO" id="GO:0005739">
    <property type="term" value="C:mitochondrion"/>
    <property type="evidence" value="ECO:0007669"/>
    <property type="project" value="UniProtKB-ARBA"/>
</dbReference>
<keyword evidence="2" id="KW-0496">Mitochondrion</keyword>
<dbReference type="GO" id="GO:0006397">
    <property type="term" value="P:mRNA processing"/>
    <property type="evidence" value="ECO:0007669"/>
    <property type="project" value="InterPro"/>
</dbReference>
<proteinExistence type="predicted"/>
<gene>
    <name evidence="2" type="primary">orf658</name>
</gene>
<organism evidence="2">
    <name type="scientific">Klebsormidium flaccidum</name>
    <name type="common">Filamentous green alga</name>
    <name type="synonym">Ulothrix flaccida</name>
    <dbReference type="NCBI Taxonomy" id="3175"/>
    <lineage>
        <taxon>Eukaryota</taxon>
        <taxon>Viridiplantae</taxon>
        <taxon>Streptophyta</taxon>
        <taxon>Klebsormidiophyceae</taxon>
        <taxon>Klebsormidiales</taxon>
        <taxon>Klebsormidiaceae</taxon>
        <taxon>Klebsormidium</taxon>
    </lineage>
</organism>
<reference evidence="2" key="1">
    <citation type="journal article" date="2014" name="Nucleic Acids Res.">
        <title>Widespread occurrence of organelle genome-encoded 5S rRNAs including permuted molecules.</title>
        <authorList>
            <person name="Valach M."/>
            <person name="Burger G."/>
            <person name="Gray M.W."/>
            <person name="Lang B.F."/>
        </authorList>
    </citation>
    <scope>NUCLEOTIDE SEQUENCE</scope>
    <source>
        <strain evidence="2">NIES-2285</strain>
    </source>
</reference>
<dbReference type="SUPFAM" id="SSF56672">
    <property type="entry name" value="DNA/RNA polymerases"/>
    <property type="match status" value="1"/>
</dbReference>
<dbReference type="PROSITE" id="PS50878">
    <property type="entry name" value="RT_POL"/>
    <property type="match status" value="1"/>
</dbReference>
<dbReference type="AlphaFoldDB" id="A0A0B5H4V5"/>
<accession>A0A0B5H4V5</accession>
<dbReference type="Pfam" id="PF01348">
    <property type="entry name" value="Intron_maturas2"/>
    <property type="match status" value="1"/>
</dbReference>
<dbReference type="EMBL" id="KP165386">
    <property type="protein sequence ID" value="AJF36694.1"/>
    <property type="molecule type" value="Genomic_DNA"/>
</dbReference>
<dbReference type="InterPro" id="IPR043502">
    <property type="entry name" value="DNA/RNA_pol_sf"/>
</dbReference>
<feature type="domain" description="Reverse transcriptase" evidence="1">
    <location>
        <begin position="175"/>
        <end position="460"/>
    </location>
</feature>
<dbReference type="PANTHER" id="PTHR34047">
    <property type="entry name" value="NUCLEAR INTRON MATURASE 1, MITOCHONDRIAL-RELATED"/>
    <property type="match status" value="1"/>
</dbReference>
<evidence type="ECO:0000313" key="2">
    <source>
        <dbReference type="EMBL" id="AJF36694.1"/>
    </source>
</evidence>
<evidence type="ECO:0000259" key="1">
    <source>
        <dbReference type="PROSITE" id="PS50878"/>
    </source>
</evidence>
<dbReference type="CDD" id="cd01651">
    <property type="entry name" value="RT_G2_intron"/>
    <property type="match status" value="1"/>
</dbReference>
<dbReference type="InterPro" id="IPR024937">
    <property type="entry name" value="Domain_X"/>
</dbReference>
<geneLocation type="mitochondrion" evidence="2"/>
<dbReference type="InterPro" id="IPR000477">
    <property type="entry name" value="RT_dom"/>
</dbReference>
<protein>
    <recommendedName>
        <fullName evidence="1">Reverse transcriptase domain-containing protein</fullName>
    </recommendedName>
</protein>
<dbReference type="PANTHER" id="PTHR34047:SF2">
    <property type="entry name" value="NUCLEAR INTRON MATURASE 1, MITOCHONDRIAL"/>
    <property type="match status" value="1"/>
</dbReference>
<name>A0A0B5H4V5_KLEFL</name>
<sequence length="658" mass="74211">MILIKHQKLVCSISRFMRNHFERVGIGAFGRTGEPRTVGIAFEGQRASSTCLPERDLVTGKRSLFRAKGKGPKSMDCGQSYKGKHLQDVAYRKWSSLSFSSSDELGSPTSTWIERLSTLQGLRPGAKAQRLWALVDDINLWVAAYKKLAPNPGSMTKGGAGGTIDGTSMRSLKALRDSVVECKFRFGTTRRVYIPKPQGGKRPLGIPEFQDRLVQEVVRTILEAIYEPKFLPNSHGFRPGRSQHTCLKQIRRDFRGTIWYIEGDISKCFDSINHDFLLRTLSYSIQDHKFLALIKTGLQTNTLMPEKNIEKTLVGTPQGGVCSPLLSNIMLHELDVFLAKLKRIIDRGKERKMSRKYGALTSLRSRAKKSGSIQRYRDSLKQARKVGYGDPLDVHFRRLNFVRYADDFLIGIIGPRKLATRVKELISRFLSAKLKLKLSAEKTLITRARGSDIPFLGYKINHGPSNMYTYRRRYQGKWRTVRVRRAGHIRLLVQMKKVIGSLASKGFCDRYGEPKPNFHSFQDPQSYTVSRVGSILRGISHYYHLAETKRKCVSRVSSILTHSLAKTFAAKFKLGTRSKIFALAGKDLSRPLKAKPGKTAAGITDLKLTQWAIEAGGNLKGTLKGIPYTSARDVSKPDLLPLRPQWKRKKKIGISKIR</sequence>
<dbReference type="Pfam" id="PF00078">
    <property type="entry name" value="RVT_1"/>
    <property type="match status" value="1"/>
</dbReference>
<dbReference type="InterPro" id="IPR051083">
    <property type="entry name" value="GrpII_Intron_Splice-Mob/Def"/>
</dbReference>